<gene>
    <name evidence="3" type="ORF">MTR67_029058</name>
</gene>
<proteinExistence type="predicted"/>
<keyword evidence="1" id="KW-0378">Hydrolase</keyword>
<dbReference type="Gene3D" id="3.20.20.300">
    <property type="entry name" value="Glycoside hydrolase, family 3, N-terminal domain"/>
    <property type="match status" value="1"/>
</dbReference>
<dbReference type="PANTHER" id="PTHR30620">
    <property type="entry name" value="PERIPLASMIC BETA-GLUCOSIDASE-RELATED"/>
    <property type="match status" value="1"/>
</dbReference>
<reference evidence="3" key="1">
    <citation type="submission" date="2023-08" db="EMBL/GenBank/DDBJ databases">
        <title>A de novo genome assembly of Solanum verrucosum Schlechtendal, a Mexican diploid species geographically isolated from the other diploid A-genome species in potato relatives.</title>
        <authorList>
            <person name="Hosaka K."/>
        </authorList>
    </citation>
    <scope>NUCLEOTIDE SEQUENCE</scope>
    <source>
        <tissue evidence="3">Young leaves</tissue>
    </source>
</reference>
<keyword evidence="2" id="KW-0732">Signal</keyword>
<feature type="signal peptide" evidence="2">
    <location>
        <begin position="1"/>
        <end position="20"/>
    </location>
</feature>
<dbReference type="SUPFAM" id="SSF51445">
    <property type="entry name" value="(Trans)glycosidases"/>
    <property type="match status" value="1"/>
</dbReference>
<dbReference type="InterPro" id="IPR017853">
    <property type="entry name" value="GH"/>
</dbReference>
<dbReference type="AlphaFoldDB" id="A0AAF0R7U1"/>
<dbReference type="InterPro" id="IPR051915">
    <property type="entry name" value="Cellulose_Degrad_GH3"/>
</dbReference>
<accession>A0AAF0R7U1</accession>
<dbReference type="Proteomes" id="UP001234989">
    <property type="component" value="Chromosome 6"/>
</dbReference>
<dbReference type="GO" id="GO:0009251">
    <property type="term" value="P:glucan catabolic process"/>
    <property type="evidence" value="ECO:0007669"/>
    <property type="project" value="TreeGrafter"/>
</dbReference>
<dbReference type="PANTHER" id="PTHR30620:SF112">
    <property type="entry name" value="BETA-GLUCOSIDASE BOGH3B-LIKE ISOFORM X1"/>
    <property type="match status" value="1"/>
</dbReference>
<keyword evidence="4" id="KW-1185">Reference proteome</keyword>
<evidence type="ECO:0000313" key="3">
    <source>
        <dbReference type="EMBL" id="WMV35673.1"/>
    </source>
</evidence>
<evidence type="ECO:0000313" key="4">
    <source>
        <dbReference type="Proteomes" id="UP001234989"/>
    </source>
</evidence>
<protein>
    <submittedName>
        <fullName evidence="3">Uncharacterized protein</fullName>
    </submittedName>
</protein>
<dbReference type="InterPro" id="IPR036962">
    <property type="entry name" value="Glyco_hydro_3_N_sf"/>
</dbReference>
<sequence>MGKFAITMVGFLLLCFCTEAVYMKYKDPKQPLNVRIRDLMNRMSLEEKIGQMTQIEKHVASPQIMKKYFIGSGSGVVHLGTV</sequence>
<evidence type="ECO:0000256" key="1">
    <source>
        <dbReference type="ARBA" id="ARBA00022801"/>
    </source>
</evidence>
<dbReference type="EMBL" id="CP133617">
    <property type="protein sequence ID" value="WMV35673.1"/>
    <property type="molecule type" value="Genomic_DNA"/>
</dbReference>
<organism evidence="3 4">
    <name type="scientific">Solanum verrucosum</name>
    <dbReference type="NCBI Taxonomy" id="315347"/>
    <lineage>
        <taxon>Eukaryota</taxon>
        <taxon>Viridiplantae</taxon>
        <taxon>Streptophyta</taxon>
        <taxon>Embryophyta</taxon>
        <taxon>Tracheophyta</taxon>
        <taxon>Spermatophyta</taxon>
        <taxon>Magnoliopsida</taxon>
        <taxon>eudicotyledons</taxon>
        <taxon>Gunneridae</taxon>
        <taxon>Pentapetalae</taxon>
        <taxon>asterids</taxon>
        <taxon>lamiids</taxon>
        <taxon>Solanales</taxon>
        <taxon>Solanaceae</taxon>
        <taxon>Solanoideae</taxon>
        <taxon>Solaneae</taxon>
        <taxon>Solanum</taxon>
    </lineage>
</organism>
<name>A0AAF0R7U1_SOLVR</name>
<feature type="chain" id="PRO_5042033587" evidence="2">
    <location>
        <begin position="21"/>
        <end position="82"/>
    </location>
</feature>
<dbReference type="GO" id="GO:0008422">
    <property type="term" value="F:beta-glucosidase activity"/>
    <property type="evidence" value="ECO:0007669"/>
    <property type="project" value="TreeGrafter"/>
</dbReference>
<evidence type="ECO:0000256" key="2">
    <source>
        <dbReference type="SAM" id="SignalP"/>
    </source>
</evidence>